<protein>
    <recommendedName>
        <fullName evidence="4">Lipoprotein with Yx(FWY)xxD motif</fullName>
    </recommendedName>
</protein>
<feature type="chain" id="PRO_5046174589" description="Lipoprotein with Yx(FWY)xxD motif" evidence="1">
    <location>
        <begin position="22"/>
        <end position="128"/>
    </location>
</feature>
<dbReference type="RefSeq" id="WP_341366866.1">
    <property type="nucleotide sequence ID" value="NZ_CP150951.2"/>
</dbReference>
<dbReference type="Pfam" id="PF03640">
    <property type="entry name" value="Lipoprotein_15"/>
    <property type="match status" value="2"/>
</dbReference>
<organism evidence="2 3">
    <name type="scientific">Yoonia phaeophyticola</name>
    <dbReference type="NCBI Taxonomy" id="3137369"/>
    <lineage>
        <taxon>Bacteria</taxon>
        <taxon>Pseudomonadati</taxon>
        <taxon>Pseudomonadota</taxon>
        <taxon>Alphaproteobacteria</taxon>
        <taxon>Rhodobacterales</taxon>
        <taxon>Paracoccaceae</taxon>
        <taxon>Yoonia</taxon>
    </lineage>
</organism>
<dbReference type="InterPro" id="IPR005297">
    <property type="entry name" value="Lipoprotein_repeat"/>
</dbReference>
<dbReference type="PROSITE" id="PS51257">
    <property type="entry name" value="PROKAR_LIPOPROTEIN"/>
    <property type="match status" value="1"/>
</dbReference>
<keyword evidence="3" id="KW-1185">Reference proteome</keyword>
<name>A0ABZ2V4C9_9RHOB</name>
<evidence type="ECO:0008006" key="4">
    <source>
        <dbReference type="Google" id="ProtNLM"/>
    </source>
</evidence>
<accession>A0ABZ2V4C9</accession>
<evidence type="ECO:0000313" key="3">
    <source>
        <dbReference type="Proteomes" id="UP001440612"/>
    </source>
</evidence>
<dbReference type="PANTHER" id="PTHR39335:SF1">
    <property type="entry name" value="BLL4220 PROTEIN"/>
    <property type="match status" value="1"/>
</dbReference>
<reference evidence="3" key="1">
    <citation type="submission" date="2024-04" db="EMBL/GenBank/DDBJ databases">
        <title>Phylogenomic analyses of a clade within the roseobacter group suggest taxonomic reassignments of species of the genera Aestuariivita, Citreicella, Loktanella, Nautella, Pelagibaca, Ruegeria, Thalassobius, Thiobacimonas and Tropicibacter, and the proposal o.</title>
        <authorList>
            <person name="Jeon C.O."/>
        </authorList>
    </citation>
    <scope>NUCLEOTIDE SEQUENCE [LARGE SCALE GENOMIC DNA]</scope>
    <source>
        <strain evidence="3">BS5-3</strain>
    </source>
</reference>
<feature type="signal peptide" evidence="1">
    <location>
        <begin position="1"/>
        <end position="21"/>
    </location>
</feature>
<evidence type="ECO:0000313" key="2">
    <source>
        <dbReference type="EMBL" id="WZC48753.1"/>
    </source>
</evidence>
<gene>
    <name evidence="2" type="ORF">AABB29_18240</name>
</gene>
<proteinExistence type="predicted"/>
<dbReference type="Proteomes" id="UP001440612">
    <property type="component" value="Chromosome"/>
</dbReference>
<evidence type="ECO:0000256" key="1">
    <source>
        <dbReference type="SAM" id="SignalP"/>
    </source>
</evidence>
<dbReference type="EMBL" id="CP150951">
    <property type="protein sequence ID" value="WZC48753.1"/>
    <property type="molecule type" value="Genomic_DNA"/>
</dbReference>
<dbReference type="PANTHER" id="PTHR39335">
    <property type="entry name" value="BLL4220 PROTEIN"/>
    <property type="match status" value="1"/>
</dbReference>
<keyword evidence="1" id="KW-0732">Signal</keyword>
<sequence>MKLFSAIALGLFVAGCSDAYAFEATQVAVKFTPPATTGTHLTTAEGMTLYTFARDEPHLSHCYDNCARTWQPYQVDFNAEVDGLTIIMRHDGIAQWAKDGAPLYLWAGDVVPGQKTGDGIAGLWRIAE</sequence>